<dbReference type="Proteomes" id="UP001162992">
    <property type="component" value="Chromosome 6"/>
</dbReference>
<organism evidence="1 2">
    <name type="scientific">Diphasiastrum complanatum</name>
    <name type="common">Issler's clubmoss</name>
    <name type="synonym">Lycopodium complanatum</name>
    <dbReference type="NCBI Taxonomy" id="34168"/>
    <lineage>
        <taxon>Eukaryota</taxon>
        <taxon>Viridiplantae</taxon>
        <taxon>Streptophyta</taxon>
        <taxon>Embryophyta</taxon>
        <taxon>Tracheophyta</taxon>
        <taxon>Lycopodiopsida</taxon>
        <taxon>Lycopodiales</taxon>
        <taxon>Lycopodiaceae</taxon>
        <taxon>Lycopodioideae</taxon>
        <taxon>Diphasiastrum</taxon>
    </lineage>
</organism>
<name>A0ACC2DE11_DIPCM</name>
<comment type="caution">
    <text evidence="1">The sequence shown here is derived from an EMBL/GenBank/DDBJ whole genome shotgun (WGS) entry which is preliminary data.</text>
</comment>
<keyword evidence="2" id="KW-1185">Reference proteome</keyword>
<proteinExistence type="predicted"/>
<evidence type="ECO:0000313" key="2">
    <source>
        <dbReference type="Proteomes" id="UP001162992"/>
    </source>
</evidence>
<dbReference type="EMBL" id="CM055097">
    <property type="protein sequence ID" value="KAJ7552354.1"/>
    <property type="molecule type" value="Genomic_DNA"/>
</dbReference>
<evidence type="ECO:0000313" key="1">
    <source>
        <dbReference type="EMBL" id="KAJ7552354.1"/>
    </source>
</evidence>
<accession>A0ACC2DE11</accession>
<gene>
    <name evidence="1" type="ORF">O6H91_06G052000</name>
</gene>
<sequence>MTAIADAPNAETTNELLENLRLDSQSTKAGDNQEAISDQNSSSLDNGANASVPASMEDLTSPIDTYEYAADTLIYYAPTGYCAPQTYMYHYPQGGFDATMAGDWEEYPRFVGIDGVELQLPGIYSENTPMMFNPTYGYAAQPTYGPYSPAAAIPTIGPDGQLYGPTAFQYLSPMYQPNLSPSTQYLPPSMMISGDLIPAPLETGSPGGDFPGSIIANGSIVTLGPRPGYPVAMVNPHSSHLRGVLPLAIHSPGVQDVRVGYETFRASPPAWVDVPKFTEGQQRLSNPGVPSATVSTTVSVVGHSLQTSRPVPALQVRVSSPQSPQVPNAAPFPVLGPGSLSNGYPPLTRVNPTSSLGRGRGITATSLESNFSGRGAWIGLDKSRIRERGPGPVGNGNGFLDILSEQNRGPRTTRIRTVRPVPTVLRQTRGQFGSSSATDDTKSSVSKERYNLPDFPVTYDDAKFFIIKSYSEDDVHKSIKYEIWASTSNGNRRLDEAYREAQARAAAKKGACPLFLFFSVNASGQFCGVAEMTGAVDFFKSVDYWQQDKWNGQFPVKWHIIKDVPNSQFRHIILENNENKPVTNSRDTQEVRLEQGIEMLNIFKSYPLKTSILDDFQFYENRQKAMEDKRSRQPGQERSQLETAQGATDSRNCEKDISNLTNEGHEKVTTVSSNGIAEILDNGTMGAKRASLSSSSEGEVSDGSSKNESLVVSI</sequence>
<reference evidence="2" key="1">
    <citation type="journal article" date="2024" name="Proc. Natl. Acad. Sci. U.S.A.">
        <title>Extraordinary preservation of gene collinearity over three hundred million years revealed in homosporous lycophytes.</title>
        <authorList>
            <person name="Li C."/>
            <person name="Wickell D."/>
            <person name="Kuo L.Y."/>
            <person name="Chen X."/>
            <person name="Nie B."/>
            <person name="Liao X."/>
            <person name="Peng D."/>
            <person name="Ji J."/>
            <person name="Jenkins J."/>
            <person name="Williams M."/>
            <person name="Shu S."/>
            <person name="Plott C."/>
            <person name="Barry K."/>
            <person name="Rajasekar S."/>
            <person name="Grimwood J."/>
            <person name="Han X."/>
            <person name="Sun S."/>
            <person name="Hou Z."/>
            <person name="He W."/>
            <person name="Dai G."/>
            <person name="Sun C."/>
            <person name="Schmutz J."/>
            <person name="Leebens-Mack J.H."/>
            <person name="Li F.W."/>
            <person name="Wang L."/>
        </authorList>
    </citation>
    <scope>NUCLEOTIDE SEQUENCE [LARGE SCALE GENOMIC DNA]</scope>
    <source>
        <strain evidence="2">cv. PW_Plant_1</strain>
    </source>
</reference>
<protein>
    <submittedName>
        <fullName evidence="1">Uncharacterized protein</fullName>
    </submittedName>
</protein>